<dbReference type="RefSeq" id="WP_017525894.1">
    <property type="nucleotide sequence ID" value="NZ_JACCEX010000001.1"/>
</dbReference>
<name>A0A2U1CSB5_9BURK</name>
<keyword evidence="2" id="KW-1185">Reference proteome</keyword>
<evidence type="ECO:0000313" key="2">
    <source>
        <dbReference type="Proteomes" id="UP000246145"/>
    </source>
</evidence>
<comment type="caution">
    <text evidence="1">The sequence shown here is derived from an EMBL/GenBank/DDBJ whole genome shotgun (WGS) entry which is preliminary data.</text>
</comment>
<dbReference type="STRING" id="1231391.GCA_000308195_03538"/>
<dbReference type="EMBL" id="QEKO01000001">
    <property type="protein sequence ID" value="PVY68786.1"/>
    <property type="molecule type" value="Genomic_DNA"/>
</dbReference>
<gene>
    <name evidence="1" type="ORF">C7440_1197</name>
</gene>
<sequence length="63" mass="6977">MIHLNSEIRLTDELERQLMQEAIEEQARFKPGKALKNLFVKLNGSSKQAAGVKVAPRNAESAA</sequence>
<organism evidence="1 2">
    <name type="scientific">Pusillimonas noertemannii</name>
    <dbReference type="NCBI Taxonomy" id="305977"/>
    <lineage>
        <taxon>Bacteria</taxon>
        <taxon>Pseudomonadati</taxon>
        <taxon>Pseudomonadota</taxon>
        <taxon>Betaproteobacteria</taxon>
        <taxon>Burkholderiales</taxon>
        <taxon>Alcaligenaceae</taxon>
        <taxon>Pusillimonas</taxon>
    </lineage>
</organism>
<dbReference type="Proteomes" id="UP000246145">
    <property type="component" value="Unassembled WGS sequence"/>
</dbReference>
<proteinExistence type="predicted"/>
<reference evidence="1 2" key="1">
    <citation type="submission" date="2018-04" db="EMBL/GenBank/DDBJ databases">
        <title>Genomic Encyclopedia of Type Strains, Phase IV (KMG-IV): sequencing the most valuable type-strain genomes for metagenomic binning, comparative biology and taxonomic classification.</title>
        <authorList>
            <person name="Goeker M."/>
        </authorList>
    </citation>
    <scope>NUCLEOTIDE SEQUENCE [LARGE SCALE GENOMIC DNA]</scope>
    <source>
        <strain evidence="1 2">DSM 10065</strain>
    </source>
</reference>
<evidence type="ECO:0000313" key="1">
    <source>
        <dbReference type="EMBL" id="PVY68786.1"/>
    </source>
</evidence>
<dbReference type="OrthoDB" id="8689440at2"/>
<accession>A0A2U1CSB5</accession>
<protein>
    <submittedName>
        <fullName evidence="1">Uncharacterized protein</fullName>
    </submittedName>
</protein>
<dbReference type="AlphaFoldDB" id="A0A2U1CSB5"/>